<dbReference type="PRINTS" id="PR01438">
    <property type="entry name" value="UNVRSLSTRESS"/>
</dbReference>
<evidence type="ECO:0000313" key="3">
    <source>
        <dbReference type="EMBL" id="MEJ2866136.1"/>
    </source>
</evidence>
<dbReference type="InterPro" id="IPR006015">
    <property type="entry name" value="Universal_stress_UspA"/>
</dbReference>
<accession>A0ABU8MGL5</accession>
<organism evidence="3 4">
    <name type="scientific">Actinomycetospora aurantiaca</name>
    <dbReference type="NCBI Taxonomy" id="3129233"/>
    <lineage>
        <taxon>Bacteria</taxon>
        <taxon>Bacillati</taxon>
        <taxon>Actinomycetota</taxon>
        <taxon>Actinomycetes</taxon>
        <taxon>Pseudonocardiales</taxon>
        <taxon>Pseudonocardiaceae</taxon>
        <taxon>Actinomycetospora</taxon>
    </lineage>
</organism>
<dbReference type="PANTHER" id="PTHR46268:SF6">
    <property type="entry name" value="UNIVERSAL STRESS PROTEIN UP12"/>
    <property type="match status" value="1"/>
</dbReference>
<dbReference type="SUPFAM" id="SSF52402">
    <property type="entry name" value="Adenine nucleotide alpha hydrolases-like"/>
    <property type="match status" value="1"/>
</dbReference>
<sequence length="161" mass="16412">MKQDEPSVGTGSVVVGVDGSPGARTALDRALREAARLSAPVVAVMAYDPPDLWAMELGALPLDVAEIAREVQKNTQQAVDEAVARAREEGVTVGEVRVVAAAGSAADVLCRVARDAELLVVGHRGRGAFASRLIGSVGLGVVVHATCPVLVVRPVGAATGT</sequence>
<dbReference type="Proteomes" id="UP001385809">
    <property type="component" value="Unassembled WGS sequence"/>
</dbReference>
<comment type="similarity">
    <text evidence="1">Belongs to the universal stress protein A family.</text>
</comment>
<evidence type="ECO:0000256" key="1">
    <source>
        <dbReference type="ARBA" id="ARBA00008791"/>
    </source>
</evidence>
<gene>
    <name evidence="3" type="ORF">WCD74_00075</name>
</gene>
<evidence type="ECO:0000259" key="2">
    <source>
        <dbReference type="Pfam" id="PF00582"/>
    </source>
</evidence>
<dbReference type="PANTHER" id="PTHR46268">
    <property type="entry name" value="STRESS RESPONSE PROTEIN NHAX"/>
    <property type="match status" value="1"/>
</dbReference>
<proteinExistence type="inferred from homology"/>
<dbReference type="CDD" id="cd00293">
    <property type="entry name" value="USP-like"/>
    <property type="match status" value="1"/>
</dbReference>
<dbReference type="RefSeq" id="WP_337692763.1">
    <property type="nucleotide sequence ID" value="NZ_JBBEGN010000001.1"/>
</dbReference>
<dbReference type="Gene3D" id="3.40.50.620">
    <property type="entry name" value="HUPs"/>
    <property type="match status" value="1"/>
</dbReference>
<evidence type="ECO:0000313" key="4">
    <source>
        <dbReference type="Proteomes" id="UP001385809"/>
    </source>
</evidence>
<reference evidence="3 4" key="1">
    <citation type="submission" date="2024-03" db="EMBL/GenBank/DDBJ databases">
        <title>Actinomycetospora sp. OC33-EN08, a novel actinomycete isolated from wild orchid (Aerides multiflora).</title>
        <authorList>
            <person name="Suriyachadkun C."/>
        </authorList>
    </citation>
    <scope>NUCLEOTIDE SEQUENCE [LARGE SCALE GENOMIC DNA]</scope>
    <source>
        <strain evidence="3 4">OC33-EN08</strain>
    </source>
</reference>
<name>A0ABU8MGL5_9PSEU</name>
<keyword evidence="4" id="KW-1185">Reference proteome</keyword>
<dbReference type="Pfam" id="PF00582">
    <property type="entry name" value="Usp"/>
    <property type="match status" value="1"/>
</dbReference>
<protein>
    <submittedName>
        <fullName evidence="3">Universal stress protein</fullName>
    </submittedName>
</protein>
<feature type="domain" description="UspA" evidence="2">
    <location>
        <begin position="13"/>
        <end position="153"/>
    </location>
</feature>
<dbReference type="EMBL" id="JBBEGN010000001">
    <property type="protein sequence ID" value="MEJ2866136.1"/>
    <property type="molecule type" value="Genomic_DNA"/>
</dbReference>
<dbReference type="InterPro" id="IPR006016">
    <property type="entry name" value="UspA"/>
</dbReference>
<comment type="caution">
    <text evidence="3">The sequence shown here is derived from an EMBL/GenBank/DDBJ whole genome shotgun (WGS) entry which is preliminary data.</text>
</comment>
<dbReference type="InterPro" id="IPR014729">
    <property type="entry name" value="Rossmann-like_a/b/a_fold"/>
</dbReference>